<dbReference type="EMBL" id="JACHJL010000031">
    <property type="protein sequence ID" value="MBB5939995.1"/>
    <property type="molecule type" value="Genomic_DNA"/>
</dbReference>
<comment type="caution">
    <text evidence="2">The sequence shown here is derived from an EMBL/GenBank/DDBJ whole genome shotgun (WGS) entry which is preliminary data.</text>
</comment>
<dbReference type="Proteomes" id="UP000588098">
    <property type="component" value="Unassembled WGS sequence"/>
</dbReference>
<feature type="region of interest" description="Disordered" evidence="1">
    <location>
        <begin position="111"/>
        <end position="133"/>
    </location>
</feature>
<evidence type="ECO:0000313" key="2">
    <source>
        <dbReference type="EMBL" id="MBB5939995.1"/>
    </source>
</evidence>
<reference evidence="2 3" key="1">
    <citation type="submission" date="2020-08" db="EMBL/GenBank/DDBJ databases">
        <title>Genomic Encyclopedia of Type Strains, Phase III (KMG-III): the genomes of soil and plant-associated and newly described type strains.</title>
        <authorList>
            <person name="Whitman W."/>
        </authorList>
    </citation>
    <scope>NUCLEOTIDE SEQUENCE [LARGE SCALE GENOMIC DNA]</scope>
    <source>
        <strain evidence="2 3">CECT 8305</strain>
    </source>
</reference>
<keyword evidence="3" id="KW-1185">Reference proteome</keyword>
<gene>
    <name evidence="2" type="ORF">FHS42_007093</name>
</gene>
<sequence length="227" mass="24607">MSSDAREGAEAGTSRRTPALRRSGNQHPDVPESGRRNRRYSSSSGVAVTSVAEWQADSSTRAWARQQGHLDRLGHEGLAAADVRWRAHRAGAEPRSAGAWAADWRSWVAREHPPGHSLPDSGPAKPSGTTPVKGHTATLLAAQLADMIPGAATVRVSLNDPKQVWPHPHAIVKDEAGKTMELGRTTARVAARWILRVWPEADWTRPHTFDLADATLTRSDLVAGRGR</sequence>
<proteinExistence type="predicted"/>
<feature type="region of interest" description="Disordered" evidence="1">
    <location>
        <begin position="1"/>
        <end position="51"/>
    </location>
</feature>
<protein>
    <submittedName>
        <fullName evidence="2">Uncharacterized protein</fullName>
    </submittedName>
</protein>
<name>A0A7W9QGT6_9ACTN</name>
<evidence type="ECO:0000313" key="3">
    <source>
        <dbReference type="Proteomes" id="UP000588098"/>
    </source>
</evidence>
<dbReference type="AlphaFoldDB" id="A0A7W9QGT6"/>
<evidence type="ECO:0000256" key="1">
    <source>
        <dbReference type="SAM" id="MobiDB-lite"/>
    </source>
</evidence>
<accession>A0A7W9QGT6</accession>
<feature type="compositionally biased region" description="Low complexity" evidence="1">
    <location>
        <begin position="40"/>
        <end position="51"/>
    </location>
</feature>
<organism evidence="2 3">
    <name type="scientific">Streptomyces zagrosensis</name>
    <dbReference type="NCBI Taxonomy" id="1042984"/>
    <lineage>
        <taxon>Bacteria</taxon>
        <taxon>Bacillati</taxon>
        <taxon>Actinomycetota</taxon>
        <taxon>Actinomycetes</taxon>
        <taxon>Kitasatosporales</taxon>
        <taxon>Streptomycetaceae</taxon>
        <taxon>Streptomyces</taxon>
    </lineage>
</organism>